<keyword evidence="1" id="KW-0472">Membrane</keyword>
<feature type="transmembrane region" description="Helical" evidence="1">
    <location>
        <begin position="30"/>
        <end position="49"/>
    </location>
</feature>
<sequence length="85" mass="9871">MIIIVEFLCDLKYVACDGFGIFNMVFRLDIVLYLITHYFLYSFVTAWPITKKIIPLNCSLKSFISKLLSSVLLCGCYETMYNFDS</sequence>
<proteinExistence type="evidence at transcript level"/>
<keyword evidence="1" id="KW-0812">Transmembrane</keyword>
<reference evidence="2" key="1">
    <citation type="journal article" date="2013" name="BMC Genomics">
        <title>A deep insight into the sialotranscriptome of the mosquito, Psorophora albipes.</title>
        <authorList>
            <person name="Chagas A.C."/>
            <person name="Calvo E."/>
            <person name="Rios-Velasquez C.M."/>
            <person name="Pessoa F.A."/>
            <person name="Medeiros J.F."/>
            <person name="Ribeiro J.M."/>
        </authorList>
    </citation>
    <scope>NUCLEOTIDE SEQUENCE</scope>
</reference>
<accession>T1E2T5</accession>
<protein>
    <submittedName>
        <fullName evidence="2">Putative secreted protein</fullName>
    </submittedName>
</protein>
<evidence type="ECO:0000313" key="2">
    <source>
        <dbReference type="EMBL" id="JAA94448.1"/>
    </source>
</evidence>
<organism evidence="2">
    <name type="scientific">Psorophora albipes</name>
    <dbReference type="NCBI Taxonomy" id="869069"/>
    <lineage>
        <taxon>Eukaryota</taxon>
        <taxon>Metazoa</taxon>
        <taxon>Ecdysozoa</taxon>
        <taxon>Arthropoda</taxon>
        <taxon>Hexapoda</taxon>
        <taxon>Insecta</taxon>
        <taxon>Pterygota</taxon>
        <taxon>Neoptera</taxon>
        <taxon>Endopterygota</taxon>
        <taxon>Diptera</taxon>
        <taxon>Nematocera</taxon>
        <taxon>Culicoidea</taxon>
        <taxon>Culicidae</taxon>
        <taxon>Culicinae</taxon>
        <taxon>Aedini</taxon>
        <taxon>Psorophora</taxon>
    </lineage>
</organism>
<dbReference type="AlphaFoldDB" id="T1E2T5"/>
<evidence type="ECO:0000256" key="1">
    <source>
        <dbReference type="SAM" id="Phobius"/>
    </source>
</evidence>
<keyword evidence="1" id="KW-1133">Transmembrane helix</keyword>
<dbReference type="EMBL" id="GALA01000404">
    <property type="protein sequence ID" value="JAA94448.1"/>
    <property type="molecule type" value="mRNA"/>
</dbReference>
<name>T1E2T5_9DIPT</name>